<evidence type="ECO:0000313" key="3">
    <source>
        <dbReference type="Proteomes" id="UP000283442"/>
    </source>
</evidence>
<dbReference type="InterPro" id="IPR006935">
    <property type="entry name" value="Helicase/UvrB_N"/>
</dbReference>
<dbReference type="Proteomes" id="UP000283442">
    <property type="component" value="Unassembled WGS sequence"/>
</dbReference>
<dbReference type="GO" id="GO:0004519">
    <property type="term" value="F:endonuclease activity"/>
    <property type="evidence" value="ECO:0007669"/>
    <property type="project" value="UniProtKB-KW"/>
</dbReference>
<dbReference type="GO" id="GO:0005829">
    <property type="term" value="C:cytosol"/>
    <property type="evidence" value="ECO:0007669"/>
    <property type="project" value="TreeGrafter"/>
</dbReference>
<name>A0A414NVH1_9FIRM</name>
<evidence type="ECO:0000313" key="2">
    <source>
        <dbReference type="EMBL" id="RHF50968.1"/>
    </source>
</evidence>
<sequence>MAGIDHLIINSAYHEPTSHWKYDLPTKQFHKEPGRRPAGYIVAGQERNAYNDLGVFRPLPLVNMIRPRVKAWREAGYPGVTGITRRLLAHWHDTEARTYPFFFCQLDAIETLIWLAEAPDADKVGVNIPGDGGDFRRICTKMCTGSGKTIVMAMLIAWQVCNKVAYPQDTRFSKHVLIVAPGLTVRSRLEVLTPGGDDNYFVKFAVVPSGMMDLLRQGSLKIINWQSMAWQTDEEIAKKKSVDKRGALSDEAYTREVLGEMSRYHNILVINDEAHHAWRKNPEIKISLKGQDKKEYIANEEEATVWISGLDRINKTRNILCCYDFSATPFAPSGKKNDDEALFGWIVSDFGLNDGIESGLVKTPRIVVRDDGLQVKVDNEYRSKLYHIYADPTVKDDINRDAEPTEPLPDLLTQAYELLGRDWLVTYRAWMEQGMPTPPVMITVANRTETAARIKNAFDKEHISITELCDPDLTVRIDSKILKEAESATGSRKEAAQALRDKVDTVGRIGKPGEQIRNVISVGMLSEGWDANTVTHILGLRAFSSQLLCEQVVGRGLRRTSYDLQEGTDMFTPEYVNIFGIPFHFLPTEGGGSGVPQPPVPKTQIEALPERAEYSISWPNIVRFDRVWRPKLTLNVDEVPTLVLDATDTRLSADLAPVVDGNTDLTKCTEIDLEKLDAEIRMQSIIFRVAGDIFDSTTASWKDEGTKYALIGQLIHLIELYLQTPNAIYIDPPLFNSDDLHRRIMYTLHMNRIVQHVADYIKATQTDHLVPVYDTNKKVRSTADMMTWFTTKPTNVTKKSQISQVVCDSGWESTESYVLEKNEHVAAYAKNDKHLGFKVIYTFRGVIRNYIPDFLIRLDNGTMLVLETKGQKNDEVEVKRKALAEWISAVNATHEYGHWVSDISYNVKDVDGIIAKYI</sequence>
<keyword evidence="2" id="KW-0378">Hydrolase</keyword>
<dbReference type="GO" id="GO:0005524">
    <property type="term" value="F:ATP binding"/>
    <property type="evidence" value="ECO:0007669"/>
    <property type="project" value="InterPro"/>
</dbReference>
<dbReference type="EMBL" id="QRHE01000009">
    <property type="protein sequence ID" value="RHF50968.1"/>
    <property type="molecule type" value="Genomic_DNA"/>
</dbReference>
<organism evidence="2 3">
    <name type="scientific">Mitsuokella multacida</name>
    <dbReference type="NCBI Taxonomy" id="52226"/>
    <lineage>
        <taxon>Bacteria</taxon>
        <taxon>Bacillati</taxon>
        <taxon>Bacillota</taxon>
        <taxon>Negativicutes</taxon>
        <taxon>Selenomonadales</taxon>
        <taxon>Selenomonadaceae</taxon>
        <taxon>Mitsuokella</taxon>
    </lineage>
</organism>
<proteinExistence type="predicted"/>
<keyword evidence="2" id="KW-0255">Endonuclease</keyword>
<dbReference type="Gene3D" id="3.40.50.300">
    <property type="entry name" value="P-loop containing nucleotide triphosphate hydrolases"/>
    <property type="match status" value="2"/>
</dbReference>
<gene>
    <name evidence="2" type="ORF">DW674_08950</name>
</gene>
<reference evidence="2 3" key="1">
    <citation type="submission" date="2018-08" db="EMBL/GenBank/DDBJ databases">
        <title>A genome reference for cultivated species of the human gut microbiota.</title>
        <authorList>
            <person name="Zou Y."/>
            <person name="Xue W."/>
            <person name="Luo G."/>
        </authorList>
    </citation>
    <scope>NUCLEOTIDE SEQUENCE [LARGE SCALE GENOMIC DNA]</scope>
    <source>
        <strain evidence="2 3">AM25-21AC</strain>
    </source>
</reference>
<evidence type="ECO:0000259" key="1">
    <source>
        <dbReference type="Pfam" id="PF04851"/>
    </source>
</evidence>
<dbReference type="SUPFAM" id="SSF52540">
    <property type="entry name" value="P-loop containing nucleoside triphosphate hydrolases"/>
    <property type="match status" value="2"/>
</dbReference>
<dbReference type="AlphaFoldDB" id="A0A414NVH1"/>
<dbReference type="InterPro" id="IPR027417">
    <property type="entry name" value="P-loop_NTPase"/>
</dbReference>
<dbReference type="OrthoDB" id="9804145at2"/>
<dbReference type="PANTHER" id="PTHR47396">
    <property type="entry name" value="TYPE I RESTRICTION ENZYME ECOKI R PROTEIN"/>
    <property type="match status" value="1"/>
</dbReference>
<protein>
    <submittedName>
        <fullName evidence="2">Type III restriction endonuclease subunit R</fullName>
    </submittedName>
</protein>
<accession>A0A414NVH1</accession>
<dbReference type="RefSeq" id="WP_118176440.1">
    <property type="nucleotide sequence ID" value="NZ_JAQEAO010000038.1"/>
</dbReference>
<dbReference type="InterPro" id="IPR050742">
    <property type="entry name" value="Helicase_Restrict-Modif_Enz"/>
</dbReference>
<keyword evidence="2" id="KW-0540">Nuclease</keyword>
<dbReference type="GO" id="GO:0016787">
    <property type="term" value="F:hydrolase activity"/>
    <property type="evidence" value="ECO:0007669"/>
    <property type="project" value="InterPro"/>
</dbReference>
<dbReference type="Pfam" id="PF04851">
    <property type="entry name" value="ResIII"/>
    <property type="match status" value="1"/>
</dbReference>
<dbReference type="GO" id="GO:0003677">
    <property type="term" value="F:DNA binding"/>
    <property type="evidence" value="ECO:0007669"/>
    <property type="project" value="InterPro"/>
</dbReference>
<comment type="caution">
    <text evidence="2">The sequence shown here is derived from an EMBL/GenBank/DDBJ whole genome shotgun (WGS) entry which is preliminary data.</text>
</comment>
<feature type="domain" description="Helicase/UvrB N-terminal" evidence="1">
    <location>
        <begin position="105"/>
        <end position="280"/>
    </location>
</feature>
<dbReference type="PANTHER" id="PTHR47396:SF1">
    <property type="entry name" value="ATP-DEPENDENT HELICASE IRC3-RELATED"/>
    <property type="match status" value="1"/>
</dbReference>